<dbReference type="InterPro" id="IPR006143">
    <property type="entry name" value="RND_pump_MFP"/>
</dbReference>
<dbReference type="Gene3D" id="2.40.30.170">
    <property type="match status" value="1"/>
</dbReference>
<name>A0A1T0AQ90_9PAST</name>
<dbReference type="RefSeq" id="WP_078237604.1">
    <property type="nucleotide sequence ID" value="NZ_MUYA01000018.1"/>
</dbReference>
<dbReference type="NCBIfam" id="TIGR01730">
    <property type="entry name" value="RND_mfp"/>
    <property type="match status" value="1"/>
</dbReference>
<dbReference type="Gene3D" id="2.40.50.100">
    <property type="match status" value="1"/>
</dbReference>
<evidence type="ECO:0000259" key="5">
    <source>
        <dbReference type="Pfam" id="PF25917"/>
    </source>
</evidence>
<dbReference type="OrthoDB" id="9791520at2"/>
<dbReference type="InterPro" id="IPR058625">
    <property type="entry name" value="MdtA-like_BSH"/>
</dbReference>
<dbReference type="PANTHER" id="PTHR30469:SF33">
    <property type="entry name" value="SLR1207 PROTEIN"/>
    <property type="match status" value="1"/>
</dbReference>
<evidence type="ECO:0000259" key="4">
    <source>
        <dbReference type="Pfam" id="PF25876"/>
    </source>
</evidence>
<dbReference type="InterPro" id="IPR058637">
    <property type="entry name" value="YknX-like_C"/>
</dbReference>
<dbReference type="GO" id="GO:1990195">
    <property type="term" value="C:macrolide transmembrane transporter complex"/>
    <property type="evidence" value="ECO:0007669"/>
    <property type="project" value="InterPro"/>
</dbReference>
<evidence type="ECO:0000256" key="3">
    <source>
        <dbReference type="SAM" id="Coils"/>
    </source>
</evidence>
<dbReference type="GO" id="GO:0019898">
    <property type="term" value="C:extrinsic component of membrane"/>
    <property type="evidence" value="ECO:0007669"/>
    <property type="project" value="InterPro"/>
</dbReference>
<dbReference type="Gene3D" id="6.10.140.1990">
    <property type="match status" value="1"/>
</dbReference>
<feature type="domain" description="YknX-like C-terminal permuted SH3-like" evidence="6">
    <location>
        <begin position="316"/>
        <end position="371"/>
    </location>
</feature>
<dbReference type="Pfam" id="PF25917">
    <property type="entry name" value="BSH_RND"/>
    <property type="match status" value="1"/>
</dbReference>
<evidence type="ECO:0000259" key="7">
    <source>
        <dbReference type="Pfam" id="PF25990"/>
    </source>
</evidence>
<dbReference type="GO" id="GO:0030313">
    <property type="term" value="C:cell envelope"/>
    <property type="evidence" value="ECO:0007669"/>
    <property type="project" value="UniProtKB-SubCell"/>
</dbReference>
<dbReference type="InterPro" id="IPR030190">
    <property type="entry name" value="MacA_alpha-hairpin_sf"/>
</dbReference>
<feature type="domain" description="Multidrug resistance protein MdtA-like alpha-helical hairpin" evidence="4">
    <location>
        <begin position="107"/>
        <end position="183"/>
    </location>
</feature>
<dbReference type="Proteomes" id="UP000190867">
    <property type="component" value="Unassembled WGS sequence"/>
</dbReference>
<feature type="domain" description="Multidrug resistance protein MdtA-like barrel-sandwich hybrid" evidence="5">
    <location>
        <begin position="61"/>
        <end position="214"/>
    </location>
</feature>
<proteinExistence type="inferred from homology"/>
<dbReference type="STRING" id="734.B0187_09455"/>
<dbReference type="Pfam" id="PF25989">
    <property type="entry name" value="YknX_C"/>
    <property type="match status" value="1"/>
</dbReference>
<dbReference type="AlphaFoldDB" id="A0A1T0AQ90"/>
<dbReference type="Gene3D" id="2.40.420.20">
    <property type="match status" value="1"/>
</dbReference>
<evidence type="ECO:0000259" key="6">
    <source>
        <dbReference type="Pfam" id="PF25989"/>
    </source>
</evidence>
<dbReference type="PANTHER" id="PTHR30469">
    <property type="entry name" value="MULTIDRUG RESISTANCE PROTEIN MDTA"/>
    <property type="match status" value="1"/>
</dbReference>
<organism evidence="8 9">
    <name type="scientific">Haemophilus paracuniculus</name>
    <dbReference type="NCBI Taxonomy" id="734"/>
    <lineage>
        <taxon>Bacteria</taxon>
        <taxon>Pseudomonadati</taxon>
        <taxon>Pseudomonadota</taxon>
        <taxon>Gammaproteobacteria</taxon>
        <taxon>Pasteurellales</taxon>
        <taxon>Pasteurellaceae</taxon>
        <taxon>Haemophilus</taxon>
    </lineage>
</organism>
<keyword evidence="2 3" id="KW-0175">Coiled coil</keyword>
<evidence type="ECO:0000313" key="8">
    <source>
        <dbReference type="EMBL" id="OOR98157.1"/>
    </source>
</evidence>
<accession>A0A1T0AQ90</accession>
<evidence type="ECO:0000313" key="9">
    <source>
        <dbReference type="Proteomes" id="UP000190867"/>
    </source>
</evidence>
<sequence length="387" mass="42027">MKRKTLVALLLLAICGAGGFYYYQQQQAQSQQVHYITEPVKRSSLSKSVLATGSVRASQRTEVGAQVSGKIQNLYVKLGQAVRKGDLIAEIDSNNQATTLGTAQAELSSVQAKLNAAQVGLEVAQSNYNRISTLYKQNSASLNDLETAKNNLAAAKASVNEAKAQLKSAQISVDNAKTNLNYTQIVSPMDGVIVSIPVSVGQTMNANQTSPTIVQVADLSKMLIKLEISEGDIAQVKVGQTVKFSTLAEPERQYHGTIDTIDPALTTLTDNNYKEQSGNTEAIYYYANVLIDNEDNSLRIGMTAQGSVMIAERENVLVVPTSALKKRGKQTFVNVLENNRSVEKEVQTGLADSFSTEILSGLNEGEQIITTERSANEQISRQMRRPF</sequence>
<keyword evidence="9" id="KW-1185">Reference proteome</keyword>
<dbReference type="Pfam" id="PF25990">
    <property type="entry name" value="Beta-barrel_YknX"/>
    <property type="match status" value="1"/>
</dbReference>
<evidence type="ECO:0000256" key="2">
    <source>
        <dbReference type="ARBA" id="ARBA00023054"/>
    </source>
</evidence>
<dbReference type="GO" id="GO:1990281">
    <property type="term" value="C:efflux pump complex"/>
    <property type="evidence" value="ECO:0007669"/>
    <property type="project" value="TreeGrafter"/>
</dbReference>
<dbReference type="SUPFAM" id="SSF111369">
    <property type="entry name" value="HlyD-like secretion proteins"/>
    <property type="match status" value="1"/>
</dbReference>
<dbReference type="Pfam" id="PF25876">
    <property type="entry name" value="HH_MFP_RND"/>
    <property type="match status" value="1"/>
</dbReference>
<dbReference type="GO" id="GO:0015562">
    <property type="term" value="F:efflux transmembrane transporter activity"/>
    <property type="evidence" value="ECO:0007669"/>
    <property type="project" value="TreeGrafter"/>
</dbReference>
<dbReference type="EMBL" id="MUYA01000018">
    <property type="protein sequence ID" value="OOR98157.1"/>
    <property type="molecule type" value="Genomic_DNA"/>
</dbReference>
<comment type="caution">
    <text evidence="8">The sequence shown here is derived from an EMBL/GenBank/DDBJ whole genome shotgun (WGS) entry which is preliminary data.</text>
</comment>
<reference evidence="8 9" key="1">
    <citation type="submission" date="2017-02" db="EMBL/GenBank/DDBJ databases">
        <title>Draft genome sequence of Haemophilus paracuniculus CCUG 43573 type strain.</title>
        <authorList>
            <person name="Engstrom-Jakobsson H."/>
            <person name="Salva-Serra F."/>
            <person name="Thorell K."/>
            <person name="Gonzales-Siles L."/>
            <person name="Karlsson R."/>
            <person name="Boulund F."/>
            <person name="Engstrand L."/>
            <person name="Kristiansson E."/>
            <person name="Moore E."/>
        </authorList>
    </citation>
    <scope>NUCLEOTIDE SEQUENCE [LARGE SCALE GENOMIC DNA]</scope>
    <source>
        <strain evidence="8 9">CCUG 43573</strain>
    </source>
</reference>
<feature type="coiled-coil region" evidence="3">
    <location>
        <begin position="142"/>
        <end position="179"/>
    </location>
</feature>
<dbReference type="InterPro" id="IPR058624">
    <property type="entry name" value="MdtA-like_HH"/>
</dbReference>
<protein>
    <submittedName>
        <fullName evidence="8">Efflux transporter periplasmic adaptor subunit</fullName>
    </submittedName>
</protein>
<gene>
    <name evidence="8" type="ORF">B0187_09455</name>
</gene>
<comment type="similarity">
    <text evidence="1">Belongs to the membrane fusion protein (MFP) (TC 8.A.1) family.</text>
</comment>
<evidence type="ECO:0000256" key="1">
    <source>
        <dbReference type="ARBA" id="ARBA00009477"/>
    </source>
</evidence>
<feature type="domain" description="YknX-like beta-barrel" evidence="7">
    <location>
        <begin position="223"/>
        <end position="304"/>
    </location>
</feature>
<dbReference type="InterPro" id="IPR058636">
    <property type="entry name" value="Beta-barrel_YknX"/>
</dbReference>
<dbReference type="GO" id="GO:1990961">
    <property type="term" value="P:xenobiotic detoxification by transmembrane export across the plasma membrane"/>
    <property type="evidence" value="ECO:0007669"/>
    <property type="project" value="InterPro"/>
</dbReference>